<evidence type="ECO:0000256" key="3">
    <source>
        <dbReference type="ARBA" id="ARBA00022989"/>
    </source>
</evidence>
<dbReference type="InterPro" id="IPR051784">
    <property type="entry name" value="Nod_factor_ABC_transporter"/>
</dbReference>
<dbReference type="PROSITE" id="PS51012">
    <property type="entry name" value="ABC_TM2"/>
    <property type="match status" value="1"/>
</dbReference>
<organism evidence="8 9">
    <name type="scientific">Pseudonocardia adelaidensis</name>
    <dbReference type="NCBI Taxonomy" id="648754"/>
    <lineage>
        <taxon>Bacteria</taxon>
        <taxon>Bacillati</taxon>
        <taxon>Actinomycetota</taxon>
        <taxon>Actinomycetes</taxon>
        <taxon>Pseudonocardiales</taxon>
        <taxon>Pseudonocardiaceae</taxon>
        <taxon>Pseudonocardia</taxon>
    </lineage>
</organism>
<evidence type="ECO:0000259" key="7">
    <source>
        <dbReference type="PROSITE" id="PS51012"/>
    </source>
</evidence>
<proteinExistence type="inferred from homology"/>
<name>A0ABP9NMR5_9PSEU</name>
<evidence type="ECO:0000256" key="6">
    <source>
        <dbReference type="RuleBase" id="RU361157"/>
    </source>
</evidence>
<dbReference type="EMBL" id="BAABJO010000007">
    <property type="protein sequence ID" value="GAA5118638.1"/>
    <property type="molecule type" value="Genomic_DNA"/>
</dbReference>
<evidence type="ECO:0000313" key="8">
    <source>
        <dbReference type="EMBL" id="GAA5118638.1"/>
    </source>
</evidence>
<evidence type="ECO:0000256" key="1">
    <source>
        <dbReference type="ARBA" id="ARBA00004141"/>
    </source>
</evidence>
<feature type="transmembrane region" description="Helical" evidence="6">
    <location>
        <begin position="258"/>
        <end position="277"/>
    </location>
</feature>
<evidence type="ECO:0000313" key="9">
    <source>
        <dbReference type="Proteomes" id="UP001500804"/>
    </source>
</evidence>
<keyword evidence="3 6" id="KW-1133">Transmembrane helix</keyword>
<accession>A0ABP9NMR5</accession>
<dbReference type="InterPro" id="IPR013525">
    <property type="entry name" value="ABC2_TM"/>
</dbReference>
<comment type="similarity">
    <text evidence="6">Belongs to the ABC-2 integral membrane protein family.</text>
</comment>
<dbReference type="Proteomes" id="UP001500804">
    <property type="component" value="Unassembled WGS sequence"/>
</dbReference>
<dbReference type="RefSeq" id="WP_345604940.1">
    <property type="nucleotide sequence ID" value="NZ_BAABJO010000007.1"/>
</dbReference>
<dbReference type="PRINTS" id="PR00164">
    <property type="entry name" value="ABC2TRNSPORT"/>
</dbReference>
<feature type="domain" description="ABC transmembrane type-2" evidence="7">
    <location>
        <begin position="42"/>
        <end position="279"/>
    </location>
</feature>
<comment type="caution">
    <text evidence="8">The sequence shown here is derived from an EMBL/GenBank/DDBJ whole genome shotgun (WGS) entry which is preliminary data.</text>
</comment>
<keyword evidence="9" id="KW-1185">Reference proteome</keyword>
<dbReference type="PANTHER" id="PTHR43229:SF2">
    <property type="entry name" value="NODULATION PROTEIN J"/>
    <property type="match status" value="1"/>
</dbReference>
<keyword evidence="2 6" id="KW-0812">Transmembrane</keyword>
<dbReference type="InterPro" id="IPR047817">
    <property type="entry name" value="ABC2_TM_bact-type"/>
</dbReference>
<dbReference type="PIRSF" id="PIRSF006648">
    <property type="entry name" value="DrrB"/>
    <property type="match status" value="1"/>
</dbReference>
<feature type="transmembrane region" description="Helical" evidence="6">
    <location>
        <begin position="199"/>
        <end position="218"/>
    </location>
</feature>
<feature type="transmembrane region" description="Helical" evidence="6">
    <location>
        <begin position="139"/>
        <end position="159"/>
    </location>
</feature>
<evidence type="ECO:0000256" key="2">
    <source>
        <dbReference type="ARBA" id="ARBA00022692"/>
    </source>
</evidence>
<dbReference type="PANTHER" id="PTHR43229">
    <property type="entry name" value="NODULATION PROTEIN J"/>
    <property type="match status" value="1"/>
</dbReference>
<comment type="subcellular location">
    <subcellularLocation>
        <location evidence="6">Cell membrane</location>
        <topology evidence="6">Multi-pass membrane protein</topology>
    </subcellularLocation>
    <subcellularLocation>
        <location evidence="1">Membrane</location>
        <topology evidence="1">Multi-pass membrane protein</topology>
    </subcellularLocation>
</comment>
<dbReference type="InterPro" id="IPR000412">
    <property type="entry name" value="ABC_2_transport"/>
</dbReference>
<evidence type="ECO:0000256" key="5">
    <source>
        <dbReference type="ARBA" id="ARBA00023251"/>
    </source>
</evidence>
<reference evidence="9" key="1">
    <citation type="journal article" date="2019" name="Int. J. Syst. Evol. Microbiol.">
        <title>The Global Catalogue of Microorganisms (GCM) 10K type strain sequencing project: providing services to taxonomists for standard genome sequencing and annotation.</title>
        <authorList>
            <consortium name="The Broad Institute Genomics Platform"/>
            <consortium name="The Broad Institute Genome Sequencing Center for Infectious Disease"/>
            <person name="Wu L."/>
            <person name="Ma J."/>
        </authorList>
    </citation>
    <scope>NUCLEOTIDE SEQUENCE [LARGE SCALE GENOMIC DNA]</scope>
    <source>
        <strain evidence="9">JCM 18302</strain>
    </source>
</reference>
<feature type="transmembrane region" description="Helical" evidence="6">
    <location>
        <begin position="48"/>
        <end position="66"/>
    </location>
</feature>
<protein>
    <recommendedName>
        <fullName evidence="6">Transport permease protein</fullName>
    </recommendedName>
</protein>
<evidence type="ECO:0000256" key="4">
    <source>
        <dbReference type="ARBA" id="ARBA00023136"/>
    </source>
</evidence>
<dbReference type="Pfam" id="PF01061">
    <property type="entry name" value="ABC2_membrane"/>
    <property type="match status" value="1"/>
</dbReference>
<feature type="transmembrane region" description="Helical" evidence="6">
    <location>
        <begin position="165"/>
        <end position="187"/>
    </location>
</feature>
<comment type="caution">
    <text evidence="6">Lacks conserved residue(s) required for the propagation of feature annotation.</text>
</comment>
<keyword evidence="6" id="KW-0813">Transport</keyword>
<keyword evidence="6" id="KW-1003">Cell membrane</keyword>
<keyword evidence="4 6" id="KW-0472">Membrane</keyword>
<gene>
    <name evidence="8" type="ORF">GCM10023320_23050</name>
</gene>
<sequence length="282" mass="29823">MTVPELPFRLTVRSTGRAPGAVRGVLLVVEHAWVWYRRNWRATVVSSIVQPLLFLLAFGVGFGSLVQRGGGAGVAAATGGPTYLVWLAPALLTVSAVQTAVFESSYPVLSGFKWQRHYHGMTAGPVSPAQVALGHLTWVALKTAGSGAVYVVVIALFGGLASTGIVVSLLAAVLTGAAVAAPVTAFSATLESDRGAFSVLFRFVLIPMTLFSGTFFPVDRLPVWVQPVAWVSPLWHGTEVARAAALGRWQLLPALGHTAYLLALLLVGAALATRVYTRRLQP</sequence>
<keyword evidence="5" id="KW-0046">Antibiotic resistance</keyword>